<evidence type="ECO:0000256" key="1">
    <source>
        <dbReference type="SAM" id="MobiDB-lite"/>
    </source>
</evidence>
<evidence type="ECO:0000313" key="2">
    <source>
        <dbReference type="EMBL" id="QTD52696.1"/>
    </source>
</evidence>
<organism evidence="2 3">
    <name type="scientific">Sulfidibacter corallicola</name>
    <dbReference type="NCBI Taxonomy" id="2818388"/>
    <lineage>
        <taxon>Bacteria</taxon>
        <taxon>Pseudomonadati</taxon>
        <taxon>Acidobacteriota</taxon>
        <taxon>Holophagae</taxon>
        <taxon>Acanthopleuribacterales</taxon>
        <taxon>Acanthopleuribacteraceae</taxon>
        <taxon>Sulfidibacter</taxon>
    </lineage>
</organism>
<accession>A0A8A4TRW0</accession>
<dbReference type="EMBL" id="CP071793">
    <property type="protein sequence ID" value="QTD52696.1"/>
    <property type="molecule type" value="Genomic_DNA"/>
</dbReference>
<dbReference type="AlphaFoldDB" id="A0A8A4TRW0"/>
<dbReference type="Gene3D" id="1.25.10.10">
    <property type="entry name" value="Leucine-rich Repeat Variant"/>
    <property type="match status" value="1"/>
</dbReference>
<dbReference type="Proteomes" id="UP000663929">
    <property type="component" value="Chromosome"/>
</dbReference>
<name>A0A8A4TRW0_SULCO</name>
<feature type="region of interest" description="Disordered" evidence="1">
    <location>
        <begin position="440"/>
        <end position="462"/>
    </location>
</feature>
<dbReference type="KEGG" id="scor:J3U87_09490"/>
<dbReference type="InterPro" id="IPR016024">
    <property type="entry name" value="ARM-type_fold"/>
</dbReference>
<reference evidence="2" key="1">
    <citation type="submission" date="2021-03" db="EMBL/GenBank/DDBJ databases">
        <title>Acanthopleuribacteraceae sp. M133.</title>
        <authorList>
            <person name="Wang G."/>
        </authorList>
    </citation>
    <scope>NUCLEOTIDE SEQUENCE</scope>
    <source>
        <strain evidence="2">M133</strain>
    </source>
</reference>
<dbReference type="RefSeq" id="WP_237382800.1">
    <property type="nucleotide sequence ID" value="NZ_CP071793.1"/>
</dbReference>
<keyword evidence="3" id="KW-1185">Reference proteome</keyword>
<evidence type="ECO:0000313" key="3">
    <source>
        <dbReference type="Proteomes" id="UP000663929"/>
    </source>
</evidence>
<dbReference type="SUPFAM" id="SSF48371">
    <property type="entry name" value="ARM repeat"/>
    <property type="match status" value="1"/>
</dbReference>
<proteinExistence type="predicted"/>
<gene>
    <name evidence="2" type="ORF">J3U87_09490</name>
</gene>
<protein>
    <submittedName>
        <fullName evidence="2">HEAT repeat domain-containing protein</fullName>
    </submittedName>
</protein>
<dbReference type="Pfam" id="PF13646">
    <property type="entry name" value="HEAT_2"/>
    <property type="match status" value="1"/>
</dbReference>
<dbReference type="InterPro" id="IPR011989">
    <property type="entry name" value="ARM-like"/>
</dbReference>
<sequence>MDPGTFWLSVLVGGPVVFWGLGKLAQLDARRLVRHKLREMGAVLTSPPDSDGGPTPKYLICGEFEKESFIVDTKAQVLTIPFERELPLSLGVTVRDQTGSEYQVTGFYQTGDPSFDDRFAVGGQDDRVLAYFPKESRDLLMSLGDVRIYVSGIYVTLQVKTNKKVGRSPYRLGQAHRAVASAVALKKNLFDQISLERRLQKNIYLDPSALFRTTNLFVWVRYLPPETPMIGGEPPPKSWSPELGFLKIWTGVEHPLSGYRALFPHIYAPLAPILFIGIDRLPADMQRTLSCDALGYPELLDGACTQLGELRDPTAIPHLIAAFRQHLNHRHRDRIIEIMPRFEDSRVLPFLIRVLMEPDEGLQCEAAEALSKCGDRASIEALALARERFPECRQAASLAIAEIQGRLGLRGDESGFISVAEEDVDRGQLSLADTADRGGELSFSEQRATATVDHMAKREAKS</sequence>